<proteinExistence type="predicted"/>
<keyword evidence="2" id="KW-0472">Membrane</keyword>
<feature type="transmembrane region" description="Helical" evidence="2">
    <location>
        <begin position="20"/>
        <end position="45"/>
    </location>
</feature>
<protein>
    <submittedName>
        <fullName evidence="3">DUF4175 domain-containing protein</fullName>
    </submittedName>
</protein>
<comment type="caution">
    <text evidence="3">The sequence shown here is derived from an EMBL/GenBank/DDBJ whole genome shotgun (WGS) entry which is preliminary data.</text>
</comment>
<feature type="transmembrane region" description="Helical" evidence="2">
    <location>
        <begin position="155"/>
        <end position="174"/>
    </location>
</feature>
<dbReference type="Proteomes" id="UP000288227">
    <property type="component" value="Unassembled WGS sequence"/>
</dbReference>
<feature type="region of interest" description="Disordered" evidence="1">
    <location>
        <begin position="669"/>
        <end position="712"/>
    </location>
</feature>
<name>A0A401U832_9BACT</name>
<feature type="compositionally biased region" description="Basic and acidic residues" evidence="1">
    <location>
        <begin position="702"/>
        <end position="712"/>
    </location>
</feature>
<dbReference type="EMBL" id="BHXQ01000002">
    <property type="protein sequence ID" value="GCC51058.1"/>
    <property type="molecule type" value="Genomic_DNA"/>
</dbReference>
<feature type="region of interest" description="Disordered" evidence="1">
    <location>
        <begin position="732"/>
        <end position="779"/>
    </location>
</feature>
<feature type="region of interest" description="Disordered" evidence="1">
    <location>
        <begin position="924"/>
        <end position="944"/>
    </location>
</feature>
<feature type="compositionally biased region" description="Basic and acidic residues" evidence="1">
    <location>
        <begin position="669"/>
        <end position="695"/>
    </location>
</feature>
<reference evidence="3 4" key="1">
    <citation type="submission" date="2018-11" db="EMBL/GenBank/DDBJ databases">
        <title>Chryseotalea sanarue gen. nov., sp., nov., a member of the family Cytophagaceae, isolated from a brackish lake in Hamamatsu Japan.</title>
        <authorList>
            <person name="Maejima Y."/>
            <person name="Iino T."/>
            <person name="Muraguchi Y."/>
            <person name="Fukuda K."/>
            <person name="Ohkuma M."/>
            <person name="Moriuchi R."/>
            <person name="Dohra H."/>
            <person name="Kimbara K."/>
            <person name="Shintani M."/>
        </authorList>
    </citation>
    <scope>NUCLEOTIDE SEQUENCE [LARGE SCALE GENOMIC DNA]</scope>
    <source>
        <strain evidence="3 4">Ys</strain>
    </source>
</reference>
<evidence type="ECO:0000313" key="3">
    <source>
        <dbReference type="EMBL" id="GCC51058.1"/>
    </source>
</evidence>
<sequence>MGDEVKRVQEKVSAFRRKYYLSIFLKGSLLSAAIVLAYFLLAALLEHALWLDSSIRLLLFGLFLGLIAFCLYRFLKDPLRFWVANKGLDDEQSARLIGEQIPTVKDRLINFFQLSAQAENSMLGAASVRQKAIEFEPFSFEGVINLKENLRYLKYLSIPLVAALIILVFNSSVLTKSSARILHFNQKFSPEAPFKFIINNSSAQAFANEDFLLKVSLEGTAIPSDVYLVRGDQRMKLVNEKDNSFTYQFDRLQEDLTFQLEAAGFYSDAYTITVVSRPELSDYNLLIEYPNYIQRKKEEIKNAGNLEIPEGTRITWRIGTNNSKSVSLSFANDPNSPYPLTNPEENLFTFSKNFRNSTTYELGLSNENGSNKDLIRYQLDVVKDKHPELSVLSSKDSVLYQYISLSGALSDDYGIKRLNLVVLDENTKKASREIAIPIVNNLSQQNFFFLWQLDTLKLEAGDRINYYIEVWDNDGVNGSKSTRSATYTFALPTKEALTENIRQSEKATQQKISQSQARAAELQKKLEEASKQLKSTQSMNWQDKKKLEDILQQKKELEKLLDELKQENKDLLDKKDAFTEESERIKEKAEQIQKLMEELLDDETKKLFEELEKLMKENADPRQMEKLLDKMQKNSGNLEKELERTLELFKQLQLDSKVEQATEQLNKNIEEQKQLLEKTEQSEKSNKGKEAESKSNEALAQEQEKLAEESKQLGDQLEEIKELDKEVSGTNLDLPSEEQQENVEQQQQQSKESLEQGKPGKSKDAQQKAIQQMQQMKEKLESMQSAMSMEMEMANLESLRQIIHGLIKLSFDQENLINNFRELNQSDPRFNPLAQQQIKIKDDAKILADSLLALGKRDAMMGSFITKEVTELNDHLDKTIEANKERRRGPAQSEMQFSMTSINNLALMLDDHFDMMMQMMANAKPGAGKGKKKGKPQSLSQMQQQLNQRIQEMKNGGKSGKELSEELAKTAAEQERIRRALQEFQEKMKQQGKEMPGGDLLNKMEQSEMDLVNKQLTEQLIRRQKEIESRLLEAEQSMREQEEDEERKGETAKDYNKEMPKAYEEYLRLKEKEVELLKTVPPKLYPYYKQEVNEYFKRLRDQ</sequence>
<keyword evidence="4" id="KW-1185">Reference proteome</keyword>
<keyword evidence="2" id="KW-0812">Transmembrane</keyword>
<evidence type="ECO:0000256" key="2">
    <source>
        <dbReference type="SAM" id="Phobius"/>
    </source>
</evidence>
<dbReference type="AlphaFoldDB" id="A0A401U832"/>
<organism evidence="3 4">
    <name type="scientific">Chryseotalea sanaruensis</name>
    <dbReference type="NCBI Taxonomy" id="2482724"/>
    <lineage>
        <taxon>Bacteria</taxon>
        <taxon>Pseudomonadati</taxon>
        <taxon>Bacteroidota</taxon>
        <taxon>Cytophagia</taxon>
        <taxon>Cytophagales</taxon>
        <taxon>Chryseotaleaceae</taxon>
        <taxon>Chryseotalea</taxon>
    </lineage>
</organism>
<feature type="region of interest" description="Disordered" evidence="1">
    <location>
        <begin position="1033"/>
        <end position="1056"/>
    </location>
</feature>
<gene>
    <name evidence="3" type="ORF">SanaruYs_12780</name>
</gene>
<evidence type="ECO:0000313" key="4">
    <source>
        <dbReference type="Proteomes" id="UP000288227"/>
    </source>
</evidence>
<evidence type="ECO:0000256" key="1">
    <source>
        <dbReference type="SAM" id="MobiDB-lite"/>
    </source>
</evidence>
<feature type="transmembrane region" description="Helical" evidence="2">
    <location>
        <begin position="57"/>
        <end position="75"/>
    </location>
</feature>
<dbReference type="OrthoDB" id="9812498at2"/>
<dbReference type="RefSeq" id="WP_127121700.1">
    <property type="nucleotide sequence ID" value="NZ_BHXQ01000002.1"/>
</dbReference>
<keyword evidence="2" id="KW-1133">Transmembrane helix</keyword>
<accession>A0A401U832</accession>
<feature type="compositionally biased region" description="Low complexity" evidence="1">
    <location>
        <begin position="742"/>
        <end position="751"/>
    </location>
</feature>